<sequence>MLQRCQNPKYHQFKDYGGRGIKVCERWQDFANFLEDMGERPSGKTLDRINNDGDYEPKNCRWATRKEQRQNRRKEKDYKNQYFFVAVSKQGEVIVTNNQHEFARQHNLNQGNINNCLGGRAKSHKGWKFYRLKDYLATVVA</sequence>
<dbReference type="SUPFAM" id="SSF64496">
    <property type="entry name" value="DNA-binding domain of intron-encoded endonucleases"/>
    <property type="match status" value="1"/>
</dbReference>
<dbReference type="Proteomes" id="UP000192520">
    <property type="component" value="Unassembled WGS sequence"/>
</dbReference>
<name>A0A1W9NXM2_UNCC3</name>
<protein>
    <submittedName>
        <fullName evidence="1">Uncharacterized protein</fullName>
    </submittedName>
</protein>
<dbReference type="InterPro" id="IPR036388">
    <property type="entry name" value="WH-like_DNA-bd_sf"/>
</dbReference>
<accession>A0A1W9NXM2</accession>
<organism evidence="1 2">
    <name type="scientific">candidate division CPR3 bacterium 4484_211</name>
    <dbReference type="NCBI Taxonomy" id="1968527"/>
    <lineage>
        <taxon>Bacteria</taxon>
        <taxon>Bacteria division CPR3</taxon>
    </lineage>
</organism>
<dbReference type="AlphaFoldDB" id="A0A1W9NXM2"/>
<evidence type="ECO:0000313" key="2">
    <source>
        <dbReference type="Proteomes" id="UP000192520"/>
    </source>
</evidence>
<dbReference type="STRING" id="1968527.B5M47_04015"/>
<evidence type="ECO:0000313" key="1">
    <source>
        <dbReference type="EMBL" id="OQX50273.1"/>
    </source>
</evidence>
<reference evidence="2" key="1">
    <citation type="submission" date="2017-03" db="EMBL/GenBank/DDBJ databases">
        <title>Novel pathways for hydrocarbon cycling and metabolic interdependencies in hydrothermal sediment communities.</title>
        <authorList>
            <person name="Dombrowski N."/>
            <person name="Seitz K."/>
            <person name="Teske A."/>
            <person name="Baker B."/>
        </authorList>
    </citation>
    <scope>NUCLEOTIDE SEQUENCE [LARGE SCALE GENOMIC DNA]</scope>
</reference>
<comment type="caution">
    <text evidence="1">The sequence shown here is derived from an EMBL/GenBank/DDBJ whole genome shotgun (WGS) entry which is preliminary data.</text>
</comment>
<gene>
    <name evidence="1" type="ORF">B5M47_04015</name>
</gene>
<proteinExistence type="predicted"/>
<dbReference type="EMBL" id="MZGJ01000039">
    <property type="protein sequence ID" value="OQX50273.1"/>
    <property type="molecule type" value="Genomic_DNA"/>
</dbReference>
<dbReference type="Gene3D" id="1.10.10.10">
    <property type="entry name" value="Winged helix-like DNA-binding domain superfamily/Winged helix DNA-binding domain"/>
    <property type="match status" value="1"/>
</dbReference>